<dbReference type="SUPFAM" id="SSF48403">
    <property type="entry name" value="Ankyrin repeat"/>
    <property type="match status" value="1"/>
</dbReference>
<comment type="caution">
    <text evidence="1">The sequence shown here is derived from an EMBL/GenBank/DDBJ whole genome shotgun (WGS) entry which is preliminary data.</text>
</comment>
<keyword evidence="2" id="KW-1185">Reference proteome</keyword>
<proteinExistence type="predicted"/>
<sequence>MLKILTSSRNQKLINAIIDADLDKLARLLTKFDAAALDSPLRDKQSAAEVAIGAQQPKSLELIMNQGCNANALASCGRPLLLLALQQSENSLNLITQLLRAGADANTDNLLSACFYHCSETEQMVHLSRLIEYGSQLTQDPDLMPLALGTERLELIHFLINSGAELPADMESIHCSDATLSYAKRCVDDRRVREMMQQF</sequence>
<protein>
    <recommendedName>
        <fullName evidence="3">Ankyrin repeat domain-containing protein</fullName>
    </recommendedName>
</protein>
<reference evidence="1" key="1">
    <citation type="submission" date="2020-10" db="EMBL/GenBank/DDBJ databases">
        <title>Bacterium isolated from coastal waters sediment.</title>
        <authorList>
            <person name="Chen R.-J."/>
            <person name="Lu D.-C."/>
            <person name="Zhu K.-L."/>
            <person name="Du Z.-J."/>
        </authorList>
    </citation>
    <scope>NUCLEOTIDE SEQUENCE</scope>
    <source>
        <strain evidence="1">N1Y112</strain>
    </source>
</reference>
<evidence type="ECO:0000313" key="1">
    <source>
        <dbReference type="EMBL" id="MBE9398136.1"/>
    </source>
</evidence>
<gene>
    <name evidence="1" type="ORF">IOQ59_12810</name>
</gene>
<organism evidence="1 2">
    <name type="scientific">Pontibacterium sinense</name>
    <dbReference type="NCBI Taxonomy" id="2781979"/>
    <lineage>
        <taxon>Bacteria</taxon>
        <taxon>Pseudomonadati</taxon>
        <taxon>Pseudomonadota</taxon>
        <taxon>Gammaproteobacteria</taxon>
        <taxon>Oceanospirillales</taxon>
        <taxon>Oceanospirillaceae</taxon>
        <taxon>Pontibacterium</taxon>
    </lineage>
</organism>
<name>A0A8J7FEF1_9GAMM</name>
<accession>A0A8J7FEF1</accession>
<dbReference type="AlphaFoldDB" id="A0A8J7FEF1"/>
<dbReference type="RefSeq" id="WP_193953768.1">
    <property type="nucleotide sequence ID" value="NZ_JADEYS010000012.1"/>
</dbReference>
<dbReference type="Proteomes" id="UP000640333">
    <property type="component" value="Unassembled WGS sequence"/>
</dbReference>
<evidence type="ECO:0000313" key="2">
    <source>
        <dbReference type="Proteomes" id="UP000640333"/>
    </source>
</evidence>
<dbReference type="Gene3D" id="1.25.40.20">
    <property type="entry name" value="Ankyrin repeat-containing domain"/>
    <property type="match status" value="1"/>
</dbReference>
<evidence type="ECO:0008006" key="3">
    <source>
        <dbReference type="Google" id="ProtNLM"/>
    </source>
</evidence>
<dbReference type="InterPro" id="IPR036770">
    <property type="entry name" value="Ankyrin_rpt-contain_sf"/>
</dbReference>
<dbReference type="EMBL" id="JADEYS010000012">
    <property type="protein sequence ID" value="MBE9398136.1"/>
    <property type="molecule type" value="Genomic_DNA"/>
</dbReference>